<reference evidence="2 3" key="1">
    <citation type="submission" date="2014-04" db="EMBL/GenBank/DDBJ databases">
        <title>The Genome Sequence of Acinetobacter baumanii BIDMC 57.</title>
        <authorList>
            <consortium name="The Broad Institute Genomics Platform"/>
            <consortium name="The Broad Institute Genome Sequencing Center for Infectious Disease"/>
            <person name="Murphy C."/>
            <person name="Cosimi L."/>
            <person name="Cerqueira G."/>
            <person name="Feldgarden M."/>
            <person name="Earl A."/>
            <person name="Spencer M.D."/>
            <person name="Fodor A."/>
            <person name="Sautter R.L."/>
            <person name="Hung D."/>
            <person name="Onderdonk A.B."/>
            <person name="Ernst C."/>
            <person name="Delaney M."/>
            <person name="DuBois A."/>
            <person name="Young S.K."/>
            <person name="Zeng Q."/>
            <person name="Gargeya S."/>
            <person name="Abouelleil A."/>
            <person name="Alvarado L."/>
            <person name="Chapman S.B."/>
            <person name="Gainer-Dewar J."/>
            <person name="Goldberg J."/>
            <person name="Griggs A."/>
            <person name="Gujja S."/>
            <person name="Hansen M."/>
            <person name="Howarth C."/>
            <person name="Imamovic A."/>
            <person name="Larimer J."/>
            <person name="Pearson M."/>
            <person name="Poon T.W."/>
            <person name="Priest M."/>
            <person name="Roberts A."/>
            <person name="Saif S."/>
            <person name="Shea T."/>
            <person name="Sykes S."/>
            <person name="Wortman J."/>
            <person name="Nusbaum C."/>
            <person name="Birren B."/>
        </authorList>
    </citation>
    <scope>NUCLEOTIDE SEQUENCE [LARGE SCALE GENOMIC DNA]</scope>
    <source>
        <strain evidence="2 3">BIDMC 57</strain>
    </source>
</reference>
<dbReference type="InterPro" id="IPR028994">
    <property type="entry name" value="Integrin_alpha_N"/>
</dbReference>
<name>A0A836MH98_ACINO</name>
<sequence length="160" mass="17819">MLNKLLMINKLLITTSLLLINSTLFAQTVQVPKSEVASIFKAANFKKTKHGWKGNCDTGEIIIYKDLNGDGHKDAVIQDSSSMCYGNTGVGYYIVSQQKDGQWKKLFSNSGLPTFLKTKGKDGWPDIENGGPGFCSAIYRWNGQEYVVNRHEYEGKACEL</sequence>
<organism evidence="2 3">
    <name type="scientific">Acinetobacter nosocomialis</name>
    <dbReference type="NCBI Taxonomy" id="106654"/>
    <lineage>
        <taxon>Bacteria</taxon>
        <taxon>Pseudomonadati</taxon>
        <taxon>Pseudomonadota</taxon>
        <taxon>Gammaproteobacteria</taxon>
        <taxon>Moraxellales</taxon>
        <taxon>Moraxellaceae</taxon>
        <taxon>Acinetobacter</taxon>
        <taxon>Acinetobacter calcoaceticus/baumannii complex</taxon>
    </lineage>
</organism>
<dbReference type="Proteomes" id="UP000027208">
    <property type="component" value="Unassembled WGS sequence"/>
</dbReference>
<evidence type="ECO:0000256" key="1">
    <source>
        <dbReference type="SAM" id="SignalP"/>
    </source>
</evidence>
<comment type="caution">
    <text evidence="2">The sequence shown here is derived from an EMBL/GenBank/DDBJ whole genome shotgun (WGS) entry which is preliminary data.</text>
</comment>
<accession>A0A836MH98</accession>
<keyword evidence="1" id="KW-0732">Signal</keyword>
<dbReference type="SUPFAM" id="SSF69318">
    <property type="entry name" value="Integrin alpha N-terminal domain"/>
    <property type="match status" value="1"/>
</dbReference>
<evidence type="ECO:0000313" key="2">
    <source>
        <dbReference type="EMBL" id="KDM53431.1"/>
    </source>
</evidence>
<dbReference type="EMBL" id="JMUI01000016">
    <property type="protein sequence ID" value="KDM53431.1"/>
    <property type="molecule type" value="Genomic_DNA"/>
</dbReference>
<evidence type="ECO:0000313" key="3">
    <source>
        <dbReference type="Proteomes" id="UP000027208"/>
    </source>
</evidence>
<feature type="chain" id="PRO_5032904131" evidence="1">
    <location>
        <begin position="27"/>
        <end position="160"/>
    </location>
</feature>
<dbReference type="AlphaFoldDB" id="A0A836MH98"/>
<proteinExistence type="predicted"/>
<feature type="signal peptide" evidence="1">
    <location>
        <begin position="1"/>
        <end position="26"/>
    </location>
</feature>
<protein>
    <submittedName>
        <fullName evidence="2">Uncharacterized protein</fullName>
    </submittedName>
</protein>
<gene>
    <name evidence="2" type="ORF">AE32_02999</name>
</gene>